<keyword evidence="3" id="KW-0677">Repeat</keyword>
<evidence type="ECO:0000256" key="2">
    <source>
        <dbReference type="ARBA" id="ARBA00022614"/>
    </source>
</evidence>
<dbReference type="PANTHER" id="PTHR24113">
    <property type="entry name" value="RAN GTPASE-ACTIVATING PROTEIN 1"/>
    <property type="match status" value="1"/>
</dbReference>
<dbReference type="GO" id="GO:0005096">
    <property type="term" value="F:GTPase activator activity"/>
    <property type="evidence" value="ECO:0007669"/>
    <property type="project" value="UniProtKB-KW"/>
</dbReference>
<evidence type="ECO:0000256" key="1">
    <source>
        <dbReference type="ARBA" id="ARBA00022468"/>
    </source>
</evidence>
<protein>
    <submittedName>
        <fullName evidence="4">Uncharacterized protein</fullName>
    </submittedName>
</protein>
<dbReference type="OrthoDB" id="120976at2759"/>
<dbReference type="Gene3D" id="3.80.10.10">
    <property type="entry name" value="Ribonuclease Inhibitor"/>
    <property type="match status" value="1"/>
</dbReference>
<keyword evidence="1" id="KW-0343">GTPase activation</keyword>
<dbReference type="RefSeq" id="XP_067819772.1">
    <property type="nucleotide sequence ID" value="XM_067958258.1"/>
</dbReference>
<keyword evidence="5" id="KW-1185">Reference proteome</keyword>
<dbReference type="EMBL" id="SHOA02000010">
    <property type="protein sequence ID" value="TDH70273.1"/>
    <property type="molecule type" value="Genomic_DNA"/>
</dbReference>
<dbReference type="GO" id="GO:0006913">
    <property type="term" value="P:nucleocytoplasmic transport"/>
    <property type="evidence" value="ECO:0007669"/>
    <property type="project" value="TreeGrafter"/>
</dbReference>
<organism evidence="4 5">
    <name type="scientific">Bremia lactucae</name>
    <name type="common">Lettuce downy mildew</name>
    <dbReference type="NCBI Taxonomy" id="4779"/>
    <lineage>
        <taxon>Eukaryota</taxon>
        <taxon>Sar</taxon>
        <taxon>Stramenopiles</taxon>
        <taxon>Oomycota</taxon>
        <taxon>Peronosporomycetes</taxon>
        <taxon>Peronosporales</taxon>
        <taxon>Peronosporaceae</taxon>
        <taxon>Bremia</taxon>
    </lineage>
</organism>
<dbReference type="SMART" id="SM00368">
    <property type="entry name" value="LRR_RI"/>
    <property type="match status" value="4"/>
</dbReference>
<name>A0A976IFC6_BRELC</name>
<proteinExistence type="predicted"/>
<dbReference type="InterPro" id="IPR027038">
    <property type="entry name" value="RanGap"/>
</dbReference>
<reference evidence="4 5" key="1">
    <citation type="journal article" date="2021" name="Genome Biol.">
        <title>AFLAP: assembly-free linkage analysis pipeline using k-mers from genome sequencing data.</title>
        <authorList>
            <person name="Fletcher K."/>
            <person name="Zhang L."/>
            <person name="Gil J."/>
            <person name="Han R."/>
            <person name="Cavanaugh K."/>
            <person name="Michelmore R."/>
        </authorList>
    </citation>
    <scope>NUCLEOTIDE SEQUENCE [LARGE SCALE GENOMIC DNA]</scope>
    <source>
        <strain evidence="4 5">SF5</strain>
    </source>
</reference>
<evidence type="ECO:0000313" key="5">
    <source>
        <dbReference type="Proteomes" id="UP000294530"/>
    </source>
</evidence>
<dbReference type="GO" id="GO:0005634">
    <property type="term" value="C:nucleus"/>
    <property type="evidence" value="ECO:0007669"/>
    <property type="project" value="TreeGrafter"/>
</dbReference>
<comment type="caution">
    <text evidence="4">The sequence shown here is derived from an EMBL/GenBank/DDBJ whole genome shotgun (WGS) entry which is preliminary data.</text>
</comment>
<dbReference type="GO" id="GO:0048471">
    <property type="term" value="C:perinuclear region of cytoplasm"/>
    <property type="evidence" value="ECO:0007669"/>
    <property type="project" value="TreeGrafter"/>
</dbReference>
<dbReference type="AlphaFoldDB" id="A0A976IFC6"/>
<dbReference type="KEGG" id="blac:94343929"/>
<dbReference type="GO" id="GO:0005829">
    <property type="term" value="C:cytosol"/>
    <property type="evidence" value="ECO:0007669"/>
    <property type="project" value="TreeGrafter"/>
</dbReference>
<accession>A0A976IFC6</accession>
<dbReference type="PANTHER" id="PTHR24113:SF12">
    <property type="entry name" value="RAN GTPASE-ACTIVATING PROTEIN 1"/>
    <property type="match status" value="1"/>
</dbReference>
<dbReference type="Proteomes" id="UP000294530">
    <property type="component" value="Unassembled WGS sequence"/>
</dbReference>
<dbReference type="GO" id="GO:0031267">
    <property type="term" value="F:small GTPase binding"/>
    <property type="evidence" value="ECO:0007669"/>
    <property type="project" value="TreeGrafter"/>
</dbReference>
<dbReference type="InterPro" id="IPR032675">
    <property type="entry name" value="LRR_dom_sf"/>
</dbReference>
<evidence type="ECO:0000313" key="4">
    <source>
        <dbReference type="EMBL" id="TDH70273.1"/>
    </source>
</evidence>
<dbReference type="GeneID" id="94343929"/>
<gene>
    <name evidence="4" type="ORF">CCR75_000150</name>
</gene>
<evidence type="ECO:0000256" key="3">
    <source>
        <dbReference type="ARBA" id="ARBA00022737"/>
    </source>
</evidence>
<keyword evidence="2" id="KW-0433">Leucine-rich repeat</keyword>
<sequence>MAHWALQPQNCNQIKSFDDHLQAMQLIQAPWQGTCHLPERRFMVQQILLFSQNFHKPVPNLKQAVLLAKHIEMALYTRAGSLLEYCNLATLRRRLQSFVASSMHEGAAREINCRAKRCHSDAPEGLQTKRHRLTDTKCSIFPRIGEDCICRIFSFLEGMEIMRQRRLNRFAAAFVPSCAFTLVIDVHHFTQALAGKSSMLLMSNLKQLSVQKALVPPVGSVTTPLYAWSCPDLPPNQQNDGEKAVYALAQALAAGSFPKLHNLQLLSVFVNTSSCNALHALCDALETKCCPLLNDLLLAGNCLADVGATEVARLLRSSQGSRLVRLDLRRNYIGEIGLRAILSALAHVSSQSLQVLCFGGNVITDNCVHELQQLLAGSMSSQLRFLGLEDNFLSVGGVQLVLETAAVNTTRRTTLWDS</sequence>
<dbReference type="SUPFAM" id="SSF52047">
    <property type="entry name" value="RNI-like"/>
    <property type="match status" value="1"/>
</dbReference>